<name>A0A196SA62_BLAHN</name>
<keyword evidence="2" id="KW-1185">Reference proteome</keyword>
<comment type="caution">
    <text evidence="1">The sequence shown here is derived from an EMBL/GenBank/DDBJ whole genome shotgun (WGS) entry which is preliminary data.</text>
</comment>
<organism evidence="1 2">
    <name type="scientific">Blastocystis sp. subtype 1 (strain ATCC 50177 / NandII)</name>
    <dbReference type="NCBI Taxonomy" id="478820"/>
    <lineage>
        <taxon>Eukaryota</taxon>
        <taxon>Sar</taxon>
        <taxon>Stramenopiles</taxon>
        <taxon>Bigyra</taxon>
        <taxon>Opalozoa</taxon>
        <taxon>Opalinata</taxon>
        <taxon>Blastocystidae</taxon>
        <taxon>Blastocystis</taxon>
    </lineage>
</organism>
<proteinExistence type="predicted"/>
<evidence type="ECO:0000313" key="2">
    <source>
        <dbReference type="Proteomes" id="UP000078348"/>
    </source>
</evidence>
<evidence type="ECO:0000313" key="1">
    <source>
        <dbReference type="EMBL" id="OAO13913.1"/>
    </source>
</evidence>
<protein>
    <submittedName>
        <fullName evidence="1">Uncharacterized protein</fullName>
    </submittedName>
</protein>
<sequence length="563" mass="63994">MSTLHTCAPMLRTAGLLLTRRLSEACCQQIVSGLKTMKQINFFSRIDLSPLQKLPSFLEGMLQCAPFSLSISAFGRFLLVLSVDPVVKKEIGQVFCDRLYDMISSQSIVSKRNKNNNKLIPPYNPTLVIRPPPELIRSIRFEAIVVFIEGTVSNYVSTDVSFGSEVASYVRNSFKAIDFFFLFREGVLPSPSGGYSDEEKKKVVHATQLRLTDGDLKWISRIMSILHNTTKNAPLSFRFVFKNCPLRDDQSTPDFGFDDSFLLFLNIASVAFPISFTTEQDDHTSSAKKSLFKVTTLICMEFASFFPLFLDQADDSAVIQLMEAVYHQFLENNACNAPCWTGDEPSDSGLLDYRDGHFHLNLWTHLLLLMNSFAFARPAVVTHFQKTDILSCYDAVFKYLAFFSIRLLACDAFFASLDRARFSDNQRIAISRRVYSFHLPSEETLALMAIQHALLFLPSEWVLSRLVRVFHFGVPLDRNDDNMTSGLENMRVCLVQVLWNVLCSRYVEGLRYEGFLKQRMIDAGCAKKEWELPALREAMRCDMDDDELRSAANEVEVTVRDDG</sequence>
<gene>
    <name evidence="1" type="ORF">AV274_4407</name>
</gene>
<dbReference type="AlphaFoldDB" id="A0A196SA62"/>
<accession>A0A196SA62</accession>
<dbReference type="EMBL" id="LXWW01000312">
    <property type="protein sequence ID" value="OAO13913.1"/>
    <property type="molecule type" value="Genomic_DNA"/>
</dbReference>
<dbReference type="Proteomes" id="UP000078348">
    <property type="component" value="Unassembled WGS sequence"/>
</dbReference>
<reference evidence="1 2" key="1">
    <citation type="submission" date="2016-05" db="EMBL/GenBank/DDBJ databases">
        <title>Nuclear genome of Blastocystis sp. subtype 1 NandII.</title>
        <authorList>
            <person name="Gentekaki E."/>
            <person name="Curtis B."/>
            <person name="Stairs C."/>
            <person name="Eme L."/>
            <person name="Herman E."/>
            <person name="Klimes V."/>
            <person name="Arias M.C."/>
            <person name="Elias M."/>
            <person name="Hilliou F."/>
            <person name="Klute M."/>
            <person name="Malik S.-B."/>
            <person name="Pightling A."/>
            <person name="Rachubinski R."/>
            <person name="Salas D."/>
            <person name="Schlacht A."/>
            <person name="Suga H."/>
            <person name="Archibald J."/>
            <person name="Ball S.G."/>
            <person name="Clark G."/>
            <person name="Dacks J."/>
            <person name="Van Der Giezen M."/>
            <person name="Tsaousis A."/>
            <person name="Roger A."/>
        </authorList>
    </citation>
    <scope>NUCLEOTIDE SEQUENCE [LARGE SCALE GENOMIC DNA]</scope>
    <source>
        <strain evidence="2">ATCC 50177 / NandII</strain>
    </source>
</reference>